<evidence type="ECO:0000313" key="15">
    <source>
        <dbReference type="Proteomes" id="UP000321249"/>
    </source>
</evidence>
<feature type="transmembrane region" description="Helical" evidence="11">
    <location>
        <begin position="29"/>
        <end position="47"/>
    </location>
</feature>
<evidence type="ECO:0000256" key="10">
    <source>
        <dbReference type="ARBA" id="ARBA00023136"/>
    </source>
</evidence>
<evidence type="ECO:0000256" key="11">
    <source>
        <dbReference type="SAM" id="Phobius"/>
    </source>
</evidence>
<feature type="domain" description="Histidine kinase" evidence="12">
    <location>
        <begin position="305"/>
        <end position="521"/>
    </location>
</feature>
<keyword evidence="10 11" id="KW-0472">Membrane</keyword>
<dbReference type="EC" id="2.7.13.3" evidence="3"/>
<evidence type="ECO:0000256" key="8">
    <source>
        <dbReference type="ARBA" id="ARBA00022989"/>
    </source>
</evidence>
<dbReference type="PANTHER" id="PTHR45436">
    <property type="entry name" value="SENSOR HISTIDINE KINASE YKOH"/>
    <property type="match status" value="1"/>
</dbReference>
<comment type="caution">
    <text evidence="14">The sequence shown here is derived from an EMBL/GenBank/DDBJ whole genome shotgun (WGS) entry which is preliminary data.</text>
</comment>
<keyword evidence="7" id="KW-0418">Kinase</keyword>
<dbReference type="PRINTS" id="PR00344">
    <property type="entry name" value="BCTRLSENSOR"/>
</dbReference>
<dbReference type="SUPFAM" id="SSF47384">
    <property type="entry name" value="Homodimeric domain of signal transducing histidine kinase"/>
    <property type="match status" value="1"/>
</dbReference>
<dbReference type="OrthoDB" id="9805942at2"/>
<dbReference type="InterPro" id="IPR036097">
    <property type="entry name" value="HisK_dim/P_sf"/>
</dbReference>
<dbReference type="InterPro" id="IPR050428">
    <property type="entry name" value="TCS_sensor_his_kinase"/>
</dbReference>
<dbReference type="PROSITE" id="PS50885">
    <property type="entry name" value="HAMP"/>
    <property type="match status" value="1"/>
</dbReference>
<dbReference type="InterPro" id="IPR003594">
    <property type="entry name" value="HATPase_dom"/>
</dbReference>
<dbReference type="Pfam" id="PF00512">
    <property type="entry name" value="HisKA"/>
    <property type="match status" value="1"/>
</dbReference>
<dbReference type="InterPro" id="IPR004358">
    <property type="entry name" value="Sig_transdc_His_kin-like_C"/>
</dbReference>
<evidence type="ECO:0000256" key="3">
    <source>
        <dbReference type="ARBA" id="ARBA00012438"/>
    </source>
</evidence>
<evidence type="ECO:0000256" key="9">
    <source>
        <dbReference type="ARBA" id="ARBA00023012"/>
    </source>
</evidence>
<dbReference type="Gene3D" id="6.10.340.10">
    <property type="match status" value="1"/>
</dbReference>
<keyword evidence="5" id="KW-0808">Transferase</keyword>
<dbReference type="CDD" id="cd00082">
    <property type="entry name" value="HisKA"/>
    <property type="match status" value="1"/>
</dbReference>
<protein>
    <recommendedName>
        <fullName evidence="3">histidine kinase</fullName>
        <ecNumber evidence="3">2.7.13.3</ecNumber>
    </recommendedName>
</protein>
<dbReference type="PANTHER" id="PTHR45436:SF5">
    <property type="entry name" value="SENSOR HISTIDINE KINASE TRCS"/>
    <property type="match status" value="1"/>
</dbReference>
<comment type="subcellular location">
    <subcellularLocation>
        <location evidence="2">Membrane</location>
    </subcellularLocation>
</comment>
<keyword evidence="4" id="KW-0597">Phosphoprotein</keyword>
<evidence type="ECO:0000256" key="4">
    <source>
        <dbReference type="ARBA" id="ARBA00022553"/>
    </source>
</evidence>
<dbReference type="SMART" id="SM00388">
    <property type="entry name" value="HisKA"/>
    <property type="match status" value="1"/>
</dbReference>
<accession>A0A5C6TV84</accession>
<dbReference type="InterPro" id="IPR025908">
    <property type="entry name" value="Sensor_TM1"/>
</dbReference>
<gene>
    <name evidence="14" type="ORF">FRZ32_12405</name>
</gene>
<evidence type="ECO:0000313" key="14">
    <source>
        <dbReference type="EMBL" id="TXC64384.1"/>
    </source>
</evidence>
<dbReference type="InterPro" id="IPR003660">
    <property type="entry name" value="HAMP_dom"/>
</dbReference>
<dbReference type="EMBL" id="VOQQ01000001">
    <property type="protein sequence ID" value="TXC64384.1"/>
    <property type="molecule type" value="Genomic_DNA"/>
</dbReference>
<dbReference type="CDD" id="cd06225">
    <property type="entry name" value="HAMP"/>
    <property type="match status" value="1"/>
</dbReference>
<feature type="domain" description="HAMP" evidence="13">
    <location>
        <begin position="242"/>
        <end position="297"/>
    </location>
</feature>
<dbReference type="Gene3D" id="3.30.565.10">
    <property type="entry name" value="Histidine kinase-like ATPase, C-terminal domain"/>
    <property type="match status" value="1"/>
</dbReference>
<evidence type="ECO:0000256" key="1">
    <source>
        <dbReference type="ARBA" id="ARBA00000085"/>
    </source>
</evidence>
<feature type="transmembrane region" description="Helical" evidence="11">
    <location>
        <begin position="220"/>
        <end position="241"/>
    </location>
</feature>
<keyword evidence="15" id="KW-1185">Reference proteome</keyword>
<sequence>MASDTALRRSDEVDFKVGWSRRLSIRQRILAINIFAIAIIAGSLFYLDSFRSRLTQARIDRAESEAVMIAHMIAALPADQRGPLLTRLGEDGGTRLTIYGRDGAIRADSWAHGPPTYELRDPADEPWYRAVARAMDNGFDAIVGASRPPLYEPSAHDTLADWPEARRALATGVPTTALRRAEEGTAFVSAAARIEGPDPAVLLLTTNARDVRKVVRAERFNLGMVLLATLVLSALLSRFLARTIATPLRKLASAAHRVRLGRAREVDVPLLPKRRDEIGLLARALHDMTQSLRQRIDATEAFAADVTHELKNPLASLRSAVDSLERVDDPGLRAQLLDVIREDVVRLDRLVVDIAEASRLDAELSRARFEPVDLGHLIEEMLPTWEGRREGVEIAFARPRAGTAVIMGDEGRLARLIDNLVDNAISFSPPGGLVDLRASAVGEEVVVSVEDEGPGVPPDAREIIFHRFHSIRGPEDFGRHSGLGLAIAKAIVDGHNGRIAAEDRHDGRTGARFVVHFPGAA</sequence>
<comment type="catalytic activity">
    <reaction evidence="1">
        <text>ATP + protein L-histidine = ADP + protein N-phospho-L-histidine.</text>
        <dbReference type="EC" id="2.7.13.3"/>
    </reaction>
</comment>
<dbReference type="PROSITE" id="PS50109">
    <property type="entry name" value="HIS_KIN"/>
    <property type="match status" value="1"/>
</dbReference>
<evidence type="ECO:0000256" key="7">
    <source>
        <dbReference type="ARBA" id="ARBA00022777"/>
    </source>
</evidence>
<keyword evidence="8 11" id="KW-1133">Transmembrane helix</keyword>
<reference evidence="14 15" key="1">
    <citation type="journal article" date="2015" name="J. Microbiol.">
        <title>Sphingosinicella ginsenosidimutans sp. nov., with ginsenoside converting activity.</title>
        <authorList>
            <person name="Kim J.K."/>
            <person name="Kang M.S."/>
            <person name="Park S.C."/>
            <person name="Kim K.M."/>
            <person name="Choi K."/>
            <person name="Yoon M.H."/>
            <person name="Im W.T."/>
        </authorList>
    </citation>
    <scope>NUCLEOTIDE SEQUENCE [LARGE SCALE GENOMIC DNA]</scope>
    <source>
        <strain evidence="14 15">BS-11</strain>
    </source>
</reference>
<name>A0A5C6TV84_9SPHN</name>
<dbReference type="InterPro" id="IPR005467">
    <property type="entry name" value="His_kinase_dom"/>
</dbReference>
<dbReference type="Pfam" id="PF13755">
    <property type="entry name" value="Sensor_TM1"/>
    <property type="match status" value="1"/>
</dbReference>
<evidence type="ECO:0000259" key="13">
    <source>
        <dbReference type="PROSITE" id="PS50885"/>
    </source>
</evidence>
<dbReference type="SMART" id="SM00304">
    <property type="entry name" value="HAMP"/>
    <property type="match status" value="1"/>
</dbReference>
<evidence type="ECO:0000256" key="6">
    <source>
        <dbReference type="ARBA" id="ARBA00022692"/>
    </source>
</evidence>
<dbReference type="Pfam" id="PF00672">
    <property type="entry name" value="HAMP"/>
    <property type="match status" value="1"/>
</dbReference>
<evidence type="ECO:0000259" key="12">
    <source>
        <dbReference type="PROSITE" id="PS50109"/>
    </source>
</evidence>
<dbReference type="AlphaFoldDB" id="A0A5C6TV84"/>
<dbReference type="GO" id="GO:0016020">
    <property type="term" value="C:membrane"/>
    <property type="evidence" value="ECO:0007669"/>
    <property type="project" value="UniProtKB-SubCell"/>
</dbReference>
<dbReference type="SMART" id="SM00387">
    <property type="entry name" value="HATPase_c"/>
    <property type="match status" value="1"/>
</dbReference>
<dbReference type="Proteomes" id="UP000321249">
    <property type="component" value="Unassembled WGS sequence"/>
</dbReference>
<dbReference type="GO" id="GO:0000155">
    <property type="term" value="F:phosphorelay sensor kinase activity"/>
    <property type="evidence" value="ECO:0007669"/>
    <property type="project" value="InterPro"/>
</dbReference>
<keyword evidence="9" id="KW-0902">Two-component regulatory system</keyword>
<evidence type="ECO:0000256" key="5">
    <source>
        <dbReference type="ARBA" id="ARBA00022679"/>
    </source>
</evidence>
<evidence type="ECO:0000256" key="2">
    <source>
        <dbReference type="ARBA" id="ARBA00004370"/>
    </source>
</evidence>
<dbReference type="SUPFAM" id="SSF158472">
    <property type="entry name" value="HAMP domain-like"/>
    <property type="match status" value="1"/>
</dbReference>
<dbReference type="InterPro" id="IPR003661">
    <property type="entry name" value="HisK_dim/P_dom"/>
</dbReference>
<proteinExistence type="predicted"/>
<keyword evidence="6 11" id="KW-0812">Transmembrane</keyword>
<organism evidence="14 15">
    <name type="scientific">Allosphingosinicella ginsenosidimutans</name>
    <dbReference type="NCBI Taxonomy" id="1176539"/>
    <lineage>
        <taxon>Bacteria</taxon>
        <taxon>Pseudomonadati</taxon>
        <taxon>Pseudomonadota</taxon>
        <taxon>Alphaproteobacteria</taxon>
        <taxon>Sphingomonadales</taxon>
        <taxon>Sphingomonadaceae</taxon>
        <taxon>Allosphingosinicella</taxon>
    </lineage>
</organism>
<dbReference type="RefSeq" id="WP_147043807.1">
    <property type="nucleotide sequence ID" value="NZ_BAABIR010000001.1"/>
</dbReference>
<dbReference type="Pfam" id="PF02518">
    <property type="entry name" value="HATPase_c"/>
    <property type="match status" value="1"/>
</dbReference>
<dbReference type="SUPFAM" id="SSF55874">
    <property type="entry name" value="ATPase domain of HSP90 chaperone/DNA topoisomerase II/histidine kinase"/>
    <property type="match status" value="1"/>
</dbReference>
<dbReference type="Gene3D" id="1.10.287.130">
    <property type="match status" value="1"/>
</dbReference>
<dbReference type="InterPro" id="IPR036890">
    <property type="entry name" value="HATPase_C_sf"/>
</dbReference>